<dbReference type="SUPFAM" id="SSF55103">
    <property type="entry name" value="FAD-linked oxidases, C-terminal domain"/>
    <property type="match status" value="1"/>
</dbReference>
<evidence type="ECO:0000256" key="4">
    <source>
        <dbReference type="ARBA" id="ARBA00022827"/>
    </source>
</evidence>
<dbReference type="EMBL" id="LHYJ01000006">
    <property type="protein sequence ID" value="KXB08652.1"/>
    <property type="molecule type" value="Genomic_DNA"/>
</dbReference>
<comment type="similarity">
    <text evidence="2">Belongs to the FAD-binding oxidoreductase/transferase type 4 family.</text>
</comment>
<dbReference type="InterPro" id="IPR016167">
    <property type="entry name" value="FAD-bd_PCMH_sub1"/>
</dbReference>
<dbReference type="InterPro" id="IPR006094">
    <property type="entry name" value="Oxid_FAD_bind_N"/>
</dbReference>
<name>A0A133VQD6_9EURY</name>
<evidence type="ECO:0000313" key="8">
    <source>
        <dbReference type="Proteomes" id="UP000070175"/>
    </source>
</evidence>
<evidence type="ECO:0000256" key="2">
    <source>
        <dbReference type="ARBA" id="ARBA00008000"/>
    </source>
</evidence>
<evidence type="ECO:0000259" key="6">
    <source>
        <dbReference type="PROSITE" id="PS51387"/>
    </source>
</evidence>
<dbReference type="Pfam" id="PF02913">
    <property type="entry name" value="FAD-oxidase_C"/>
    <property type="match status" value="1"/>
</dbReference>
<dbReference type="InterPro" id="IPR016169">
    <property type="entry name" value="FAD-bd_PCMH_sub2"/>
</dbReference>
<accession>A0A133VQD6</accession>
<dbReference type="InterPro" id="IPR036318">
    <property type="entry name" value="FAD-bd_PCMH-like_sf"/>
</dbReference>
<keyword evidence="8" id="KW-1185">Reference proteome</keyword>
<evidence type="ECO:0000313" key="7">
    <source>
        <dbReference type="EMBL" id="KXB08652.1"/>
    </source>
</evidence>
<reference evidence="7 8" key="1">
    <citation type="journal article" date="2016" name="Sci. Rep.">
        <title>Metabolic traits of an uncultured archaeal lineage -MSBL1- from brine pools of the Red Sea.</title>
        <authorList>
            <person name="Mwirichia R."/>
            <person name="Alam I."/>
            <person name="Rashid M."/>
            <person name="Vinu M."/>
            <person name="Ba-Alawi W."/>
            <person name="Anthony Kamau A."/>
            <person name="Kamanda Ngugi D."/>
            <person name="Goker M."/>
            <person name="Klenk H.P."/>
            <person name="Bajic V."/>
            <person name="Stingl U."/>
        </authorList>
    </citation>
    <scope>NUCLEOTIDE SEQUENCE [LARGE SCALE GENOMIC DNA]</scope>
    <source>
        <strain evidence="7">SCGC-AAA382N08</strain>
    </source>
</reference>
<comment type="caution">
    <text evidence="7">The sequence shown here is derived from an EMBL/GenBank/DDBJ whole genome shotgun (WGS) entry which is preliminary data.</text>
</comment>
<dbReference type="Gene3D" id="1.10.45.10">
    <property type="entry name" value="Vanillyl-alcohol Oxidase, Chain A, domain 4"/>
    <property type="match status" value="1"/>
</dbReference>
<proteinExistence type="inferred from homology"/>
<keyword evidence="4" id="KW-0274">FAD</keyword>
<dbReference type="InterPro" id="IPR016171">
    <property type="entry name" value="Vanillyl_alc_oxidase_C-sub2"/>
</dbReference>
<dbReference type="Gene3D" id="3.30.70.2740">
    <property type="match status" value="1"/>
</dbReference>
<dbReference type="GO" id="GO:0071949">
    <property type="term" value="F:FAD binding"/>
    <property type="evidence" value="ECO:0007669"/>
    <property type="project" value="InterPro"/>
</dbReference>
<comment type="cofactor">
    <cofactor evidence="1">
        <name>FAD</name>
        <dbReference type="ChEBI" id="CHEBI:57692"/>
    </cofactor>
</comment>
<dbReference type="FunFam" id="3.30.70.2740:FF:000001">
    <property type="entry name" value="D-lactate dehydrogenase mitochondrial"/>
    <property type="match status" value="1"/>
</dbReference>
<dbReference type="FunFam" id="1.10.45.10:FF:000001">
    <property type="entry name" value="D-lactate dehydrogenase mitochondrial"/>
    <property type="match status" value="1"/>
</dbReference>
<gene>
    <name evidence="7" type="ORF">AKJ56_00650</name>
</gene>
<evidence type="ECO:0000256" key="3">
    <source>
        <dbReference type="ARBA" id="ARBA00022630"/>
    </source>
</evidence>
<dbReference type="Pfam" id="PF01565">
    <property type="entry name" value="FAD_binding_4"/>
    <property type="match status" value="1"/>
</dbReference>
<dbReference type="Gene3D" id="3.30.465.10">
    <property type="match status" value="1"/>
</dbReference>
<protein>
    <recommendedName>
        <fullName evidence="6">FAD-binding PCMH-type domain-containing protein</fullName>
    </recommendedName>
</protein>
<keyword evidence="5" id="KW-0560">Oxidoreductase</keyword>
<dbReference type="InterPro" id="IPR016166">
    <property type="entry name" value="FAD-bd_PCMH"/>
</dbReference>
<dbReference type="InterPro" id="IPR004113">
    <property type="entry name" value="FAD-bd_oxidored_4_C"/>
</dbReference>
<keyword evidence="3" id="KW-0285">Flavoprotein</keyword>
<evidence type="ECO:0000256" key="5">
    <source>
        <dbReference type="ARBA" id="ARBA00023002"/>
    </source>
</evidence>
<dbReference type="Proteomes" id="UP000070175">
    <property type="component" value="Unassembled WGS sequence"/>
</dbReference>
<dbReference type="PROSITE" id="PS51387">
    <property type="entry name" value="FAD_PCMH"/>
    <property type="match status" value="1"/>
</dbReference>
<dbReference type="Gene3D" id="3.30.43.10">
    <property type="entry name" value="Uridine Diphospho-n-acetylenolpyruvylglucosamine Reductase, domain 2"/>
    <property type="match status" value="1"/>
</dbReference>
<dbReference type="PANTHER" id="PTHR42934:SF2">
    <property type="entry name" value="GLYCOLATE OXIDASE SUBUNIT GLCD"/>
    <property type="match status" value="1"/>
</dbReference>
<dbReference type="PANTHER" id="PTHR42934">
    <property type="entry name" value="GLYCOLATE OXIDASE SUBUNIT GLCD"/>
    <property type="match status" value="1"/>
</dbReference>
<dbReference type="AlphaFoldDB" id="A0A133VQD6"/>
<dbReference type="InterPro" id="IPR016164">
    <property type="entry name" value="FAD-linked_Oxase-like_C"/>
</dbReference>
<organism evidence="7 8">
    <name type="scientific">candidate division MSBL1 archaeon SCGC-AAA382N08</name>
    <dbReference type="NCBI Taxonomy" id="1698285"/>
    <lineage>
        <taxon>Archaea</taxon>
        <taxon>Methanobacteriati</taxon>
        <taxon>Methanobacteriota</taxon>
        <taxon>candidate division MSBL1</taxon>
    </lineage>
</organism>
<dbReference type="InterPro" id="IPR051914">
    <property type="entry name" value="FAD-linked_OxidoTrans_Type4"/>
</dbReference>
<evidence type="ECO:0000256" key="1">
    <source>
        <dbReference type="ARBA" id="ARBA00001974"/>
    </source>
</evidence>
<sequence length="462" mass="50784">MSTEDMIQDFVKILDRDRVITDVQQVESYLIDETPDGSKVTPEKDCIVIKPKNVEELSEVLSLANSSNIPVFVRGGATGLVSGCVPTRKGVILSMELFKKINTDRDNLSVDVGAGVTLEELTNTVEKKKLSFPLHPGDDGAQIGGLVANNAGGAKAVKSGEMRNFVKGLKVVLPSGEIIETGGNVVKDNTSASKLMHLFIGTEGIFGIIAEATLKVVSGENETATMVLPFDDRYEALEKIPSILRCKTVPQGLEYVERRSIEKSAEHLGKTWPISNGEAFLILIFSEPTKDVLYSAMEDISKIFEKSGDMEPLLAEYSDEEEKILEIRSGLYSSLQPDLYEDLDVCVPVGNLSEFLKKLENISEKYETYFHPYGHAGDGNLHIHIMKNNEWSEEKYESIVKEIYKAGVSLGGTITGEHGIGELKKKYLSMNMSSGSFEVLKDLKKTLDPNLILNPGKVVDID</sequence>
<dbReference type="SUPFAM" id="SSF56176">
    <property type="entry name" value="FAD-binding/transporter-associated domain-like"/>
    <property type="match status" value="1"/>
</dbReference>
<feature type="domain" description="FAD-binding PCMH-type" evidence="6">
    <location>
        <begin position="40"/>
        <end position="219"/>
    </location>
</feature>
<dbReference type="GO" id="GO:0016491">
    <property type="term" value="F:oxidoreductase activity"/>
    <property type="evidence" value="ECO:0007669"/>
    <property type="project" value="UniProtKB-KW"/>
</dbReference>